<evidence type="ECO:0000256" key="2">
    <source>
        <dbReference type="ARBA" id="ARBA00010742"/>
    </source>
</evidence>
<sequence>MTSPKPEATSLATPTRRSLLIGTGALGMAAAFPMPGIAQGRTKVIVSEAIHIALYTPLYVAMRKEMFAKQGLDVELSTAGGIAVPVSVLLANRAQFALTGTGMSVNSTLEGGKMKCIAKVAGGISLFAIAKPGLKINSLADLKGKTIATLRFPSNTISTPTYLMRSVGGFDPKEAGVNFLELPPGAQAAAVKDGRADLAIAFDWDASIGVTQFGLEVVYSFADILGPIAFSSVFVTEPYLKSNGETVQKFTNALAEAMKLLHSDPNAFEEVSRQEFPTVAPEVVKLGAKNFMTTKNVVPRNPVITREDWDAIMKHESGAGTLKKTLPYEDMVDTTFATKAASDFGLKS</sequence>
<keyword evidence="6" id="KW-1185">Reference proteome</keyword>
<dbReference type="Proteomes" id="UP000480266">
    <property type="component" value="Unassembled WGS sequence"/>
</dbReference>
<dbReference type="Gene3D" id="3.40.190.10">
    <property type="entry name" value="Periplasmic binding protein-like II"/>
    <property type="match status" value="2"/>
</dbReference>
<dbReference type="EMBL" id="JAAMRR010000933">
    <property type="protein sequence ID" value="NGX97103.1"/>
    <property type="molecule type" value="Genomic_DNA"/>
</dbReference>
<dbReference type="GO" id="GO:0042597">
    <property type="term" value="C:periplasmic space"/>
    <property type="evidence" value="ECO:0007669"/>
    <property type="project" value="UniProtKB-SubCell"/>
</dbReference>
<evidence type="ECO:0000259" key="4">
    <source>
        <dbReference type="Pfam" id="PF09084"/>
    </source>
</evidence>
<comment type="caution">
    <text evidence="5">The sequence shown here is derived from an EMBL/GenBank/DDBJ whole genome shotgun (WGS) entry which is preliminary data.</text>
</comment>
<evidence type="ECO:0000313" key="6">
    <source>
        <dbReference type="Proteomes" id="UP000480266"/>
    </source>
</evidence>
<dbReference type="Pfam" id="PF09084">
    <property type="entry name" value="NMT1"/>
    <property type="match status" value="1"/>
</dbReference>
<evidence type="ECO:0000256" key="1">
    <source>
        <dbReference type="ARBA" id="ARBA00004418"/>
    </source>
</evidence>
<keyword evidence="3" id="KW-0732">Signal</keyword>
<comment type="subcellular location">
    <subcellularLocation>
        <location evidence="1">Periplasm</location>
    </subcellularLocation>
</comment>
<dbReference type="InterPro" id="IPR015168">
    <property type="entry name" value="SsuA/THI5"/>
</dbReference>
<dbReference type="PANTHER" id="PTHR30024:SF47">
    <property type="entry name" value="TAURINE-BINDING PERIPLASMIC PROTEIN"/>
    <property type="match status" value="1"/>
</dbReference>
<name>A0A7C9RGU0_9BRAD</name>
<organism evidence="5 6">
    <name type="scientific">Candidatus Afipia apatlaquensis</name>
    <dbReference type="NCBI Taxonomy" id="2712852"/>
    <lineage>
        <taxon>Bacteria</taxon>
        <taxon>Pseudomonadati</taxon>
        <taxon>Pseudomonadota</taxon>
        <taxon>Alphaproteobacteria</taxon>
        <taxon>Hyphomicrobiales</taxon>
        <taxon>Nitrobacteraceae</taxon>
        <taxon>Afipia</taxon>
    </lineage>
</organism>
<comment type="similarity">
    <text evidence="2">Belongs to the bacterial solute-binding protein SsuA/TauA family.</text>
</comment>
<gene>
    <name evidence="5" type="ORF">G4V63_18360</name>
</gene>
<feature type="domain" description="SsuA/THI5-like" evidence="4">
    <location>
        <begin position="56"/>
        <end position="266"/>
    </location>
</feature>
<proteinExistence type="inferred from homology"/>
<evidence type="ECO:0000256" key="3">
    <source>
        <dbReference type="ARBA" id="ARBA00022729"/>
    </source>
</evidence>
<evidence type="ECO:0000313" key="5">
    <source>
        <dbReference type="EMBL" id="NGX97103.1"/>
    </source>
</evidence>
<dbReference type="SUPFAM" id="SSF53850">
    <property type="entry name" value="Periplasmic binding protein-like II"/>
    <property type="match status" value="1"/>
</dbReference>
<dbReference type="InterPro" id="IPR006311">
    <property type="entry name" value="TAT_signal"/>
</dbReference>
<dbReference type="PROSITE" id="PS51318">
    <property type="entry name" value="TAT"/>
    <property type="match status" value="1"/>
</dbReference>
<dbReference type="PANTHER" id="PTHR30024">
    <property type="entry name" value="ALIPHATIC SULFONATES-BINDING PROTEIN-RELATED"/>
    <property type="match status" value="1"/>
</dbReference>
<accession>A0A7C9RGU0</accession>
<protein>
    <submittedName>
        <fullName evidence="5">ABC transporter substrate-binding protein</fullName>
    </submittedName>
</protein>
<dbReference type="AlphaFoldDB" id="A0A7C9RGU0"/>
<reference evidence="5" key="1">
    <citation type="submission" date="2020-02" db="EMBL/GenBank/DDBJ databases">
        <title>Draft genome sequence of Candidatus Afipia apatlaquensis IBT-C3, a potential strain for decolorization of textile dyes.</title>
        <authorList>
            <person name="Sanchez-Reyes A."/>
            <person name="Breton-Deval L."/>
            <person name="Mangelson H."/>
            <person name="Sanchez-Flores A."/>
        </authorList>
    </citation>
    <scope>NUCLEOTIDE SEQUENCE [LARGE SCALE GENOMIC DNA]</scope>
    <source>
        <strain evidence="5">IBT-C3</strain>
    </source>
</reference>